<gene>
    <name evidence="1" type="ORF">AACT_2969</name>
</gene>
<proteinExistence type="predicted"/>
<protein>
    <submittedName>
        <fullName evidence="1">Uncharacterized protein</fullName>
    </submittedName>
</protein>
<dbReference type="RefSeq" id="WP_172128303.1">
    <property type="nucleotide sequence ID" value="NZ_CP042652.1"/>
</dbReference>
<dbReference type="Proteomes" id="UP000503483">
    <property type="component" value="Chromosome"/>
</dbReference>
<evidence type="ECO:0000313" key="2">
    <source>
        <dbReference type="Proteomes" id="UP000503483"/>
    </source>
</evidence>
<accession>A0A6M8ERW0</accession>
<organism evidence="1 2">
    <name type="scientific">Arcobacter acticola</name>
    <dbReference type="NCBI Taxonomy" id="1849015"/>
    <lineage>
        <taxon>Bacteria</taxon>
        <taxon>Pseudomonadati</taxon>
        <taxon>Campylobacterota</taxon>
        <taxon>Epsilonproteobacteria</taxon>
        <taxon>Campylobacterales</taxon>
        <taxon>Arcobacteraceae</taxon>
        <taxon>Arcobacter</taxon>
    </lineage>
</organism>
<dbReference type="AlphaFoldDB" id="A0A6M8ERW0"/>
<dbReference type="KEGG" id="paco:AACT_2969"/>
<keyword evidence="2" id="KW-1185">Reference proteome</keyword>
<evidence type="ECO:0000313" key="1">
    <source>
        <dbReference type="EMBL" id="QKE30021.1"/>
    </source>
</evidence>
<reference evidence="1 2" key="1">
    <citation type="submission" date="2019-08" db="EMBL/GenBank/DDBJ databases">
        <title>Complete genome sequence of Arcobacter acticola.</title>
        <authorList>
            <person name="Miller W."/>
        </authorList>
    </citation>
    <scope>NUCLEOTIDE SEQUENCE [LARGE SCALE GENOMIC DNA]</scope>
    <source>
        <strain evidence="1 2">KCTC 52212</strain>
    </source>
</reference>
<sequence>MNIEFRFLQKAIADKNYISFTYEDKNYKNIKPLKLDDKNKLHCDKTFFDFEKIKKLQILKNKF</sequence>
<name>A0A6M8ERW0_9BACT</name>
<dbReference type="EMBL" id="CP042652">
    <property type="protein sequence ID" value="QKE30021.1"/>
    <property type="molecule type" value="Genomic_DNA"/>
</dbReference>